<proteinExistence type="predicted"/>
<organism evidence="2 3">
    <name type="scientific">Puccinia sorghi</name>
    <dbReference type="NCBI Taxonomy" id="27349"/>
    <lineage>
        <taxon>Eukaryota</taxon>
        <taxon>Fungi</taxon>
        <taxon>Dikarya</taxon>
        <taxon>Basidiomycota</taxon>
        <taxon>Pucciniomycotina</taxon>
        <taxon>Pucciniomycetes</taxon>
        <taxon>Pucciniales</taxon>
        <taxon>Pucciniaceae</taxon>
        <taxon>Puccinia</taxon>
    </lineage>
</organism>
<keyword evidence="1" id="KW-0472">Membrane</keyword>
<gene>
    <name evidence="2" type="ORF">VP01_1755g4</name>
</gene>
<evidence type="ECO:0000313" key="3">
    <source>
        <dbReference type="Proteomes" id="UP000037035"/>
    </source>
</evidence>
<keyword evidence="1" id="KW-0812">Transmembrane</keyword>
<keyword evidence="1" id="KW-1133">Transmembrane helix</keyword>
<sequence>MYRIEKGNTILPKRKWHTISFCKEKGKNTIHTHLWICALCLFQYKYFLHHQSVLNMYSALLLFISIVNTFLLFFIAQLEVPEKFNNTEKTSNKSHKANSHMYTDECQGSPKHLDSVGNFCDVSLKYTASQVELRMKYSFHLLNKSYITFAHPIFLETIFEFQKNVKNPNENFPWSPFYDLHILFLCYDCIENMNKSLASEPPSIFQSTSIRTVKTIITRNHSASIAITAESPDHGSFTKPTQLSQPINISWLSNNLMVQFMILLQCSKLKGLLHSPPPPPHSHVTRYSTKHLLIHFDMRHSINERSKFVKSKANLIFELWQLIFDINPIRRSIFNHNQQ</sequence>
<keyword evidence="3" id="KW-1185">Reference proteome</keyword>
<dbReference type="VEuPathDB" id="FungiDB:VP01_1755g4"/>
<evidence type="ECO:0000256" key="1">
    <source>
        <dbReference type="SAM" id="Phobius"/>
    </source>
</evidence>
<feature type="transmembrane region" description="Helical" evidence="1">
    <location>
        <begin position="54"/>
        <end position="76"/>
    </location>
</feature>
<dbReference type="AlphaFoldDB" id="A0A0L6VFM6"/>
<dbReference type="EMBL" id="LAVV01006565">
    <property type="protein sequence ID" value="KNZ59337.1"/>
    <property type="molecule type" value="Genomic_DNA"/>
</dbReference>
<dbReference type="Proteomes" id="UP000037035">
    <property type="component" value="Unassembled WGS sequence"/>
</dbReference>
<evidence type="ECO:0000313" key="2">
    <source>
        <dbReference type="EMBL" id="KNZ59337.1"/>
    </source>
</evidence>
<comment type="caution">
    <text evidence="2">The sequence shown here is derived from an EMBL/GenBank/DDBJ whole genome shotgun (WGS) entry which is preliminary data.</text>
</comment>
<accession>A0A0L6VFM6</accession>
<reference evidence="2 3" key="1">
    <citation type="submission" date="2015-08" db="EMBL/GenBank/DDBJ databases">
        <title>Next Generation Sequencing and Analysis of the Genome of Puccinia sorghi L Schw, the Causal Agent of Maize Common Rust.</title>
        <authorList>
            <person name="Rochi L."/>
            <person name="Burguener G."/>
            <person name="Darino M."/>
            <person name="Turjanski A."/>
            <person name="Kreff E."/>
            <person name="Dieguez M.J."/>
            <person name="Sacco F."/>
        </authorList>
    </citation>
    <scope>NUCLEOTIDE SEQUENCE [LARGE SCALE GENOMIC DNA]</scope>
    <source>
        <strain evidence="2 3">RO10H11247</strain>
    </source>
</reference>
<protein>
    <submittedName>
        <fullName evidence="2">Uncharacterized protein</fullName>
    </submittedName>
</protein>
<name>A0A0L6VFM6_9BASI</name>